<protein>
    <submittedName>
        <fullName evidence="1">Uncharacterized protein</fullName>
    </submittedName>
</protein>
<keyword evidence="2" id="KW-1185">Reference proteome</keyword>
<evidence type="ECO:0000313" key="2">
    <source>
        <dbReference type="Proteomes" id="UP000714275"/>
    </source>
</evidence>
<sequence length="60" mass="6863">LVSHCRVLFHNRPRHTKFWQWAVLYPNYALSEVVIVSSDLVSSLASRNSLLSILFPALPL</sequence>
<feature type="non-terminal residue" evidence="1">
    <location>
        <position position="60"/>
    </location>
</feature>
<feature type="non-terminal residue" evidence="1">
    <location>
        <position position="1"/>
    </location>
</feature>
<dbReference type="EMBL" id="JABBWD010000011">
    <property type="protein sequence ID" value="KAG1779519.1"/>
    <property type="molecule type" value="Genomic_DNA"/>
</dbReference>
<accession>A0A9P7D4V0</accession>
<proteinExistence type="predicted"/>
<reference evidence="1" key="1">
    <citation type="journal article" date="2020" name="New Phytol.">
        <title>Comparative genomics reveals dynamic genome evolution in host specialist ectomycorrhizal fungi.</title>
        <authorList>
            <person name="Lofgren L.A."/>
            <person name="Nguyen N.H."/>
            <person name="Vilgalys R."/>
            <person name="Ruytinx J."/>
            <person name="Liao H.L."/>
            <person name="Branco S."/>
            <person name="Kuo A."/>
            <person name="LaButti K."/>
            <person name="Lipzen A."/>
            <person name="Andreopoulos W."/>
            <person name="Pangilinan J."/>
            <person name="Riley R."/>
            <person name="Hundley H."/>
            <person name="Na H."/>
            <person name="Barry K."/>
            <person name="Grigoriev I.V."/>
            <person name="Stajich J.E."/>
            <person name="Kennedy P.G."/>
        </authorList>
    </citation>
    <scope>NUCLEOTIDE SEQUENCE</scope>
    <source>
        <strain evidence="1">DOB743</strain>
    </source>
</reference>
<gene>
    <name evidence="1" type="ORF">EV702DRAFT_926511</name>
</gene>
<dbReference type="Proteomes" id="UP000714275">
    <property type="component" value="Unassembled WGS sequence"/>
</dbReference>
<dbReference type="AlphaFoldDB" id="A0A9P7D4V0"/>
<comment type="caution">
    <text evidence="1">The sequence shown here is derived from an EMBL/GenBank/DDBJ whole genome shotgun (WGS) entry which is preliminary data.</text>
</comment>
<name>A0A9P7D4V0_9AGAM</name>
<evidence type="ECO:0000313" key="1">
    <source>
        <dbReference type="EMBL" id="KAG1779519.1"/>
    </source>
</evidence>
<organism evidence="1 2">
    <name type="scientific">Suillus placidus</name>
    <dbReference type="NCBI Taxonomy" id="48579"/>
    <lineage>
        <taxon>Eukaryota</taxon>
        <taxon>Fungi</taxon>
        <taxon>Dikarya</taxon>
        <taxon>Basidiomycota</taxon>
        <taxon>Agaricomycotina</taxon>
        <taxon>Agaricomycetes</taxon>
        <taxon>Agaricomycetidae</taxon>
        <taxon>Boletales</taxon>
        <taxon>Suillineae</taxon>
        <taxon>Suillaceae</taxon>
        <taxon>Suillus</taxon>
    </lineage>
</organism>